<evidence type="ECO:0000256" key="6">
    <source>
        <dbReference type="ARBA" id="ARBA00023295"/>
    </source>
</evidence>
<dbReference type="CDD" id="cd18623">
    <property type="entry name" value="GH32_ScrB-like"/>
    <property type="match status" value="1"/>
</dbReference>
<evidence type="ECO:0000256" key="9">
    <source>
        <dbReference type="RuleBase" id="RU365015"/>
    </source>
</evidence>
<keyword evidence="5 8" id="KW-0378">Hydrolase</keyword>
<dbReference type="SUPFAM" id="SSF75005">
    <property type="entry name" value="Arabinanase/levansucrase/invertase"/>
    <property type="match status" value="1"/>
</dbReference>
<dbReference type="SMART" id="SM00640">
    <property type="entry name" value="Glyco_32"/>
    <property type="match status" value="1"/>
</dbReference>
<dbReference type="InterPro" id="IPR001362">
    <property type="entry name" value="Glyco_hydro_32"/>
</dbReference>
<accession>A0ABS2WMV3</accession>
<evidence type="ECO:0000313" key="12">
    <source>
        <dbReference type="EMBL" id="MBN2910724.1"/>
    </source>
</evidence>
<dbReference type="InterPro" id="IPR013189">
    <property type="entry name" value="Glyco_hydro_32_C"/>
</dbReference>
<name>A0ABS2WMV3_9BACL</name>
<dbReference type="InterPro" id="IPR051214">
    <property type="entry name" value="GH32_Enzymes"/>
</dbReference>
<dbReference type="NCBIfam" id="TIGR01322">
    <property type="entry name" value="scrB_fam"/>
    <property type="match status" value="1"/>
</dbReference>
<evidence type="ECO:0000313" key="13">
    <source>
        <dbReference type="Proteomes" id="UP001177120"/>
    </source>
</evidence>
<dbReference type="InterPro" id="IPR018053">
    <property type="entry name" value="Glyco_hydro_32_AS"/>
</dbReference>
<feature type="domain" description="Glycosyl hydrolase family 32 C-terminal" evidence="11">
    <location>
        <begin position="359"/>
        <end position="493"/>
    </location>
</feature>
<comment type="caution">
    <text evidence="12">The sequence shown here is derived from an EMBL/GenBank/DDBJ whole genome shotgun (WGS) entry which is preliminary data.</text>
</comment>
<keyword evidence="6 8" id="KW-0326">Glycosidase</keyword>
<evidence type="ECO:0000256" key="8">
    <source>
        <dbReference type="RuleBase" id="RU362110"/>
    </source>
</evidence>
<comment type="catalytic activity">
    <reaction evidence="8">
        <text>Hydrolysis of terminal non-reducing beta-D-fructofuranoside residues in beta-D-fructofuranosides.</text>
        <dbReference type="EC" id="3.2.1.26"/>
    </reaction>
</comment>
<comment type="subcellular location">
    <subcellularLocation>
        <location evidence="9">Cytoplasm</location>
    </subcellularLocation>
</comment>
<dbReference type="InterPro" id="IPR023296">
    <property type="entry name" value="Glyco_hydro_beta-prop_sf"/>
</dbReference>
<dbReference type="Pfam" id="PF08244">
    <property type="entry name" value="Glyco_hydro_32C"/>
    <property type="match status" value="1"/>
</dbReference>
<dbReference type="PROSITE" id="PS00609">
    <property type="entry name" value="GLYCOSYL_HYDROL_F32"/>
    <property type="match status" value="1"/>
</dbReference>
<dbReference type="PANTHER" id="PTHR43101:SF1">
    <property type="entry name" value="BETA-FRUCTOSIDASE"/>
    <property type="match status" value="1"/>
</dbReference>
<evidence type="ECO:0000256" key="2">
    <source>
        <dbReference type="ARBA" id="ARBA00009902"/>
    </source>
</evidence>
<organism evidence="12 13">
    <name type="scientific">Polycladomyces zharkentensis</name>
    <dbReference type="NCBI Taxonomy" id="2807616"/>
    <lineage>
        <taxon>Bacteria</taxon>
        <taxon>Bacillati</taxon>
        <taxon>Bacillota</taxon>
        <taxon>Bacilli</taxon>
        <taxon>Bacillales</taxon>
        <taxon>Thermoactinomycetaceae</taxon>
        <taxon>Polycladomyces</taxon>
    </lineage>
</organism>
<evidence type="ECO:0000256" key="7">
    <source>
        <dbReference type="ARBA" id="ARBA00033367"/>
    </source>
</evidence>
<dbReference type="Gene3D" id="2.60.120.560">
    <property type="entry name" value="Exo-inulinase, domain 1"/>
    <property type="match status" value="1"/>
</dbReference>
<dbReference type="InterPro" id="IPR013148">
    <property type="entry name" value="Glyco_hydro_32_N"/>
</dbReference>
<feature type="domain" description="Glycosyl hydrolase family 32 N-terminal" evidence="10">
    <location>
        <begin position="51"/>
        <end position="352"/>
    </location>
</feature>
<keyword evidence="9" id="KW-0119">Carbohydrate metabolism</keyword>
<dbReference type="Proteomes" id="UP001177120">
    <property type="component" value="Unassembled WGS sequence"/>
</dbReference>
<evidence type="ECO:0000256" key="1">
    <source>
        <dbReference type="ARBA" id="ARBA00004914"/>
    </source>
</evidence>
<dbReference type="InterPro" id="IPR013320">
    <property type="entry name" value="ConA-like_dom_sf"/>
</dbReference>
<sequence>MESYCGKRIWVGRRGTVLQETKYRTIYQARKGELQSLRRMAKDDPWKPIYHIHPPYGLMNDPNGLSYFNGYYHVFYQWYPFGAIHGMKHWAHVRSKDLVHWERMPVALVPTEWYESHGAFSGTALEKDGQLHLYYTGNVKFDEANRSANQCLAIMDPAFRIHKYKRNPLIKGTPKGYTGHVRDPKVFKKDGLFYMFLGAQRNDLTGTLLVYESQDAIGWEFKGELQVEGWSKGRMWECPDFFWLNGKDVLILSLQGVEKNEHNYHNVYNVIYLVGELDLARLSFKVDYCRELDKGFDFYAPQTFADPQGRRVLFAWAGSGEVAYPTDPHGWAHCLTLPRELILDGTKLKQKPIGELVRLREQGLTVAGQLEKGEKAVINGDDAFELNVRFTEIAADRFGIRFCQSDREEVTLLFDKRKAVVTLDRSQCAHRFGEQFGTVRSEELPIGDDVSVRIFVDRSVVEIFLQDGEVAFTSRVFPLGESRGITLFADGKLDFHVEKYALARGIDG</sequence>
<keyword evidence="13" id="KW-1185">Reference proteome</keyword>
<comment type="similarity">
    <text evidence="2 8">Belongs to the glycosyl hydrolase 32 family.</text>
</comment>
<evidence type="ECO:0000256" key="4">
    <source>
        <dbReference type="ARBA" id="ARBA00019623"/>
    </source>
</evidence>
<reference evidence="12" key="1">
    <citation type="journal article" date="2024" name="Int. J. Syst. Evol. Microbiol.">
        <title>Polycladomyces zharkentensis sp. nov., a novel thermophilic cellulose- and starch-degrading member of the Bacillota from a geothermal aquifer in Kazakhstan.</title>
        <authorList>
            <person name="Mashzhan A."/>
            <person name="Kistaubayeva A."/>
            <person name="Javier-Lopez R."/>
            <person name="Bissenova U."/>
            <person name="Bissenbay A."/>
            <person name="Birkeland N.K."/>
        </authorList>
    </citation>
    <scope>NUCLEOTIDE SEQUENCE</scope>
    <source>
        <strain evidence="12">ZKZ2T</strain>
    </source>
</reference>
<evidence type="ECO:0000256" key="5">
    <source>
        <dbReference type="ARBA" id="ARBA00022801"/>
    </source>
</evidence>
<evidence type="ECO:0000256" key="3">
    <source>
        <dbReference type="ARBA" id="ARBA00012758"/>
    </source>
</evidence>
<dbReference type="GO" id="GO:0004564">
    <property type="term" value="F:beta-fructofuranosidase activity"/>
    <property type="evidence" value="ECO:0007669"/>
    <property type="project" value="UniProtKB-EC"/>
</dbReference>
<proteinExistence type="inferred from homology"/>
<evidence type="ECO:0000259" key="10">
    <source>
        <dbReference type="Pfam" id="PF00251"/>
    </source>
</evidence>
<protein>
    <recommendedName>
        <fullName evidence="4 8">Sucrose-6-phosphate hydrolase</fullName>
        <ecNumber evidence="3 8">3.2.1.26</ecNumber>
    </recommendedName>
    <alternativeName>
        <fullName evidence="7 9">Invertase</fullName>
    </alternativeName>
</protein>
<evidence type="ECO:0000259" key="11">
    <source>
        <dbReference type="Pfam" id="PF08244"/>
    </source>
</evidence>
<dbReference type="EC" id="3.2.1.26" evidence="3 8"/>
<dbReference type="InterPro" id="IPR006232">
    <property type="entry name" value="Suc6P_hydrolase"/>
</dbReference>
<keyword evidence="9" id="KW-0963">Cytoplasm</keyword>
<gene>
    <name evidence="12" type="ORF">JQC72_14585</name>
</gene>
<dbReference type="Gene3D" id="2.115.10.20">
    <property type="entry name" value="Glycosyl hydrolase domain, family 43"/>
    <property type="match status" value="1"/>
</dbReference>
<comment type="pathway">
    <text evidence="1 9">Glycan biosynthesis; sucrose metabolism.</text>
</comment>
<comment type="function">
    <text evidence="9">Enables the bacterium to metabolize sucrose as a sole carbon source.</text>
</comment>
<dbReference type="EMBL" id="JAFHAP010000015">
    <property type="protein sequence ID" value="MBN2910724.1"/>
    <property type="molecule type" value="Genomic_DNA"/>
</dbReference>
<dbReference type="PANTHER" id="PTHR43101">
    <property type="entry name" value="BETA-FRUCTOSIDASE"/>
    <property type="match status" value="1"/>
</dbReference>
<dbReference type="SUPFAM" id="SSF49899">
    <property type="entry name" value="Concanavalin A-like lectins/glucanases"/>
    <property type="match status" value="1"/>
</dbReference>
<dbReference type="Pfam" id="PF00251">
    <property type="entry name" value="Glyco_hydro_32N"/>
    <property type="match status" value="1"/>
</dbReference>